<keyword evidence="10" id="KW-0687">Ribonucleoprotein</keyword>
<dbReference type="eggNOG" id="KOG4422">
    <property type="taxonomic scope" value="Eukaryota"/>
</dbReference>
<evidence type="ECO:0000256" key="5">
    <source>
        <dbReference type="ARBA" id="ARBA00022845"/>
    </source>
</evidence>
<dbReference type="Pfam" id="PF13812">
    <property type="entry name" value="PPR_3"/>
    <property type="match status" value="1"/>
</dbReference>
<dbReference type="GO" id="GO:0019843">
    <property type="term" value="F:rRNA binding"/>
    <property type="evidence" value="ECO:0007669"/>
    <property type="project" value="UniProtKB-KW"/>
</dbReference>
<dbReference type="Pfam" id="PF22330">
    <property type="entry name" value="Rib_mS39_PPR"/>
    <property type="match status" value="1"/>
</dbReference>
<dbReference type="GO" id="GO:0006417">
    <property type="term" value="P:regulation of translation"/>
    <property type="evidence" value="ECO:0007669"/>
    <property type="project" value="UniProtKB-KW"/>
</dbReference>
<dbReference type="InterPro" id="IPR011990">
    <property type="entry name" value="TPR-like_helical_dom_sf"/>
</dbReference>
<evidence type="ECO:0000256" key="4">
    <source>
        <dbReference type="ARBA" id="ARBA00022737"/>
    </source>
</evidence>
<evidence type="ECO:0000256" key="12">
    <source>
        <dbReference type="PROSITE-ProRule" id="PRU00708"/>
    </source>
</evidence>
<dbReference type="GO" id="GO:0043024">
    <property type="term" value="F:ribosomal small subunit binding"/>
    <property type="evidence" value="ECO:0007669"/>
    <property type="project" value="InterPro"/>
</dbReference>
<dbReference type="GO" id="GO:0005739">
    <property type="term" value="C:mitochondrion"/>
    <property type="evidence" value="ECO:0007669"/>
    <property type="project" value="UniProtKB-SubCell"/>
</dbReference>
<dbReference type="GO" id="GO:1990904">
    <property type="term" value="C:ribonucleoprotein complex"/>
    <property type="evidence" value="ECO:0007669"/>
    <property type="project" value="UniProtKB-KW"/>
</dbReference>
<reference evidence="13" key="3">
    <citation type="submission" date="2025-09" db="UniProtKB">
        <authorList>
            <consortium name="Ensembl"/>
        </authorList>
    </citation>
    <scope>IDENTIFICATION</scope>
</reference>
<dbReference type="Gene3D" id="1.25.40.10">
    <property type="entry name" value="Tetratricopeptide repeat domain"/>
    <property type="match status" value="1"/>
</dbReference>
<dbReference type="Proteomes" id="UP000007635">
    <property type="component" value="Chromosome IV"/>
</dbReference>
<dbReference type="Bgee" id="ENSGACG00000018795">
    <property type="expression patterns" value="Expressed in muscle tissue and 13 other cell types or tissues"/>
</dbReference>
<keyword evidence="6" id="KW-0694">RNA-binding</keyword>
<dbReference type="GO" id="GO:0005840">
    <property type="term" value="C:ribosome"/>
    <property type="evidence" value="ECO:0007669"/>
    <property type="project" value="UniProtKB-KW"/>
</dbReference>
<evidence type="ECO:0000256" key="6">
    <source>
        <dbReference type="ARBA" id="ARBA00022884"/>
    </source>
</evidence>
<dbReference type="InterPro" id="IPR002885">
    <property type="entry name" value="PPR_rpt"/>
</dbReference>
<evidence type="ECO:0000313" key="13">
    <source>
        <dbReference type="Ensembl" id="ENSGACP00000024849.2"/>
    </source>
</evidence>
<dbReference type="InterPro" id="IPR055063">
    <property type="entry name" value="Rib_mS39_PPR"/>
</dbReference>
<accession>G3Q4P5</accession>
<evidence type="ECO:0000256" key="1">
    <source>
        <dbReference type="ARBA" id="ARBA00004173"/>
    </source>
</evidence>
<reference evidence="13" key="2">
    <citation type="submission" date="2025-08" db="UniProtKB">
        <authorList>
            <consortium name="Ensembl"/>
        </authorList>
    </citation>
    <scope>IDENTIFICATION</scope>
</reference>
<dbReference type="PANTHER" id="PTHR16276:SF1">
    <property type="entry name" value="SMALL RIBOSOMAL SUBUNIT PROTEIN MS39"/>
    <property type="match status" value="1"/>
</dbReference>
<keyword evidence="7" id="KW-0809">Transit peptide</keyword>
<dbReference type="FunCoup" id="G3Q4P5">
    <property type="interactions" value="1112"/>
</dbReference>
<protein>
    <recommendedName>
        <fullName evidence="11">Small ribosomal subunit protein mS39</fullName>
    </recommendedName>
</protein>
<evidence type="ECO:0000256" key="8">
    <source>
        <dbReference type="ARBA" id="ARBA00022980"/>
    </source>
</evidence>
<dbReference type="PROSITE" id="PS51375">
    <property type="entry name" value="PPR"/>
    <property type="match status" value="1"/>
</dbReference>
<name>G3Q4P5_GASAC</name>
<feature type="repeat" description="PPR" evidence="12">
    <location>
        <begin position="316"/>
        <end position="350"/>
    </location>
</feature>
<proteinExistence type="inferred from homology"/>
<evidence type="ECO:0000313" key="14">
    <source>
        <dbReference type="Proteomes" id="UP000007635"/>
    </source>
</evidence>
<keyword evidence="9" id="KW-0496">Mitochondrion</keyword>
<dbReference type="NCBIfam" id="TIGR00756">
    <property type="entry name" value="PPR"/>
    <property type="match status" value="1"/>
</dbReference>
<keyword evidence="8" id="KW-0689">Ribosomal protein</keyword>
<evidence type="ECO:0000256" key="9">
    <source>
        <dbReference type="ARBA" id="ARBA00023128"/>
    </source>
</evidence>
<dbReference type="InParanoid" id="G3Q4P5"/>
<keyword evidence="14" id="KW-1185">Reference proteome</keyword>
<evidence type="ECO:0000256" key="2">
    <source>
        <dbReference type="ARBA" id="ARBA00008551"/>
    </source>
</evidence>
<evidence type="ECO:0000256" key="11">
    <source>
        <dbReference type="ARBA" id="ARBA00035134"/>
    </source>
</evidence>
<evidence type="ECO:0000256" key="3">
    <source>
        <dbReference type="ARBA" id="ARBA00022730"/>
    </source>
</evidence>
<dbReference type="OMA" id="FMHQEAQ"/>
<organism evidence="13 14">
    <name type="scientific">Gasterosteus aculeatus aculeatus</name>
    <name type="common">three-spined stickleback</name>
    <dbReference type="NCBI Taxonomy" id="481459"/>
    <lineage>
        <taxon>Eukaryota</taxon>
        <taxon>Metazoa</taxon>
        <taxon>Chordata</taxon>
        <taxon>Craniata</taxon>
        <taxon>Vertebrata</taxon>
        <taxon>Euteleostomi</taxon>
        <taxon>Actinopterygii</taxon>
        <taxon>Neopterygii</taxon>
        <taxon>Teleostei</taxon>
        <taxon>Neoteleostei</taxon>
        <taxon>Acanthomorphata</taxon>
        <taxon>Eupercaria</taxon>
        <taxon>Perciformes</taxon>
        <taxon>Cottioidei</taxon>
        <taxon>Gasterosteales</taxon>
        <taxon>Gasterosteidae</taxon>
        <taxon>Gasterosteus</taxon>
    </lineage>
</organism>
<keyword evidence="4" id="KW-0677">Repeat</keyword>
<dbReference type="STRING" id="69293.ENSGACP00000024849"/>
<evidence type="ECO:0000256" key="7">
    <source>
        <dbReference type="ARBA" id="ARBA00022946"/>
    </source>
</evidence>
<evidence type="ECO:0000256" key="10">
    <source>
        <dbReference type="ARBA" id="ARBA00023274"/>
    </source>
</evidence>
<gene>
    <name evidence="13" type="primary">PTCD3</name>
</gene>
<comment type="subcellular location">
    <subcellularLocation>
        <location evidence="1">Mitochondrion</location>
    </subcellularLocation>
</comment>
<dbReference type="AlphaFoldDB" id="G3Q4P5"/>
<dbReference type="GeneTree" id="ENSGT00390000016876"/>
<dbReference type="InterPro" id="IPR037387">
    <property type="entry name" value="PTCD3"/>
</dbReference>
<keyword evidence="3" id="KW-0699">rRNA-binding</keyword>
<dbReference type="PANTHER" id="PTHR16276">
    <property type="entry name" value="PENTATRICOPEPTIDE REPEAT DOMAIN-CONTAINING PROTEIN 3"/>
    <property type="match status" value="1"/>
</dbReference>
<dbReference type="Ensembl" id="ENSGACT00000024898.2">
    <property type="protein sequence ID" value="ENSGACP00000024849.2"/>
    <property type="gene ID" value="ENSGACG00000018795.2"/>
</dbReference>
<dbReference type="GO" id="GO:0032543">
    <property type="term" value="P:mitochondrial translation"/>
    <property type="evidence" value="ECO:0007669"/>
    <property type="project" value="InterPro"/>
</dbReference>
<sequence>MAAPARHVGRYIQKNTYFLRNNFEQLWSHRMFLEHGKCCPSVLSTPLNGSSWSLPPSTAFIYVTYNKNTIYYRVVASRGSVNIALKHCFFLYFSRSFGWTPSLRQQAAETNTESTDSFVIPRKKTWSKEAVLETLASTVGRDPTAHPYLFQDDPYLSPRTSNEFRMYSLSQESGRSAAKYFVNSNPKFFTKDFAEPHIPCLMPETVSVLLEEMSEEALKERISLRKVTAAVDMYDQLMQAGTAVSMETAHELLDLICLYCDKDPVQGGPQAEDTEEPGEELRKRKTRFRRASDVLRATWRENNNAERIFNLLPERDTHCYSALIRGMVKHGAYAKAFSMYTDMLNNRVTADVHVFNALLSAAPEVRDKYKERWDLITELLNHMKEQKVQPNLLTFNSVLKALRRCGFLAKTQALCTLNEMKAVEIAPSLASYDHVLAVFFRAATAGESNTDVLREVMSELAGSSLTCQDPDDVLFFSSAMRLCMDNKDLELGYKVQSLVEHGENWRLLGDSYQQTVFYGRFFNLLCMMEHIDVVLEWYRRLVPSLYYPNHHGLRDLLQALDTDGRLDLLPTIWKDIRSLGHDNKSDLVEEVLTLMARDTHSPEVQEAFAVCALDVKSVFGGDRGRQSLEWSNASLSHITSLLLRANKTQEAWEMLQLFKSENRVPNEGLLEDFLSACRSHGSPTRAVELVQLSAAFCLSATGRLAKQALEFDLTEEQRAVLSELEATGEVSD</sequence>
<reference evidence="13 14" key="1">
    <citation type="journal article" date="2021" name="G3 (Bethesda)">
        <title>Improved contiguity of the threespine stickleback genome using long-read sequencing.</title>
        <authorList>
            <person name="Nath S."/>
            <person name="Shaw D.E."/>
            <person name="White M.A."/>
        </authorList>
    </citation>
    <scope>NUCLEOTIDE SEQUENCE [LARGE SCALE GENOMIC DNA]</scope>
    <source>
        <strain evidence="13 14">Lake Benthic</strain>
    </source>
</reference>
<comment type="similarity">
    <text evidence="2">Belongs to the mitochondrion-specific ribosomal protein mS39 family.</text>
</comment>
<keyword evidence="5" id="KW-0810">Translation regulation</keyword>